<evidence type="ECO:0000256" key="9">
    <source>
        <dbReference type="ARBA" id="ARBA00022842"/>
    </source>
</evidence>
<sequence length="309" mass="31560">MPTTSPVPDVPLVVVGSANVDLVVRVERRPLPGETVRGGDLAVHPGGKGANQAVAAARLGGRVTLLAQIGDDPHGELITRALRDADVDFPELPHRDRPTGTAMIVVGPEGDNSIVVSPGANARLSPRDIAEHRERLFAARVLSLQLEIPLATVTAAVRAAGPGTRVVLNPSPPADLPTEVLTRCDPLVLNQHEARYLSGSDATPEAAAEALLTRGPRSVVITLGAEGALVAEGDGTITRVPGVRVPVVDTTGAGDAFTAALAWRLSEGEGIVAAVRYAVRIGAEAVSATGAQSLSPRGRAIAAAGADGS</sequence>
<comment type="function">
    <text evidence="12">Catalyzes the phosphorylation of ribose at O-5 in a reaction requiring ATP and magnesium. The resulting D-ribose-5-phosphate can then be used either for sythesis of nucleotides, histidine, and tryptophan, or as a component of the pentose phosphate pathway.</text>
</comment>
<comment type="similarity">
    <text evidence="12">Belongs to the carbohydrate kinase PfkB family. Ribokinase subfamily.</text>
</comment>
<feature type="binding site" evidence="12">
    <location>
        <position position="251"/>
    </location>
    <ligand>
        <name>K(+)</name>
        <dbReference type="ChEBI" id="CHEBI:29103"/>
    </ligand>
</feature>
<dbReference type="InterPro" id="IPR011611">
    <property type="entry name" value="PfkB_dom"/>
</dbReference>
<evidence type="ECO:0000313" key="14">
    <source>
        <dbReference type="EMBL" id="MCM2389743.1"/>
    </source>
</evidence>
<evidence type="ECO:0000259" key="13">
    <source>
        <dbReference type="Pfam" id="PF00294"/>
    </source>
</evidence>
<dbReference type="InterPro" id="IPR002173">
    <property type="entry name" value="Carboh/pur_kinase_PfkB_CS"/>
</dbReference>
<comment type="pathway">
    <text evidence="12">Carbohydrate metabolism; D-ribose degradation; D-ribose 5-phosphate from beta-D-ribopyranose: step 2/2.</text>
</comment>
<keyword evidence="15" id="KW-1185">Reference proteome</keyword>
<reference evidence="14" key="1">
    <citation type="submission" date="2022-06" db="EMBL/GenBank/DDBJ databases">
        <title>Genome public.</title>
        <authorList>
            <person name="Sun Q."/>
        </authorList>
    </citation>
    <scope>NUCLEOTIDE SEQUENCE</scope>
    <source>
        <strain evidence="14">CWNU-1</strain>
    </source>
</reference>
<dbReference type="PANTHER" id="PTHR10584:SF166">
    <property type="entry name" value="RIBOKINASE"/>
    <property type="match status" value="1"/>
</dbReference>
<dbReference type="InterPro" id="IPR011877">
    <property type="entry name" value="Ribokinase"/>
</dbReference>
<feature type="active site" description="Proton acceptor" evidence="12">
    <location>
        <position position="255"/>
    </location>
</feature>
<evidence type="ECO:0000256" key="4">
    <source>
        <dbReference type="ARBA" id="ARBA00022679"/>
    </source>
</evidence>
<feature type="binding site" evidence="12">
    <location>
        <position position="290"/>
    </location>
    <ligand>
        <name>K(+)</name>
        <dbReference type="ChEBI" id="CHEBI:29103"/>
    </ligand>
</feature>
<keyword evidence="4 12" id="KW-0808">Transferase</keyword>
<evidence type="ECO:0000313" key="15">
    <source>
        <dbReference type="Proteomes" id="UP001431429"/>
    </source>
</evidence>
<feature type="binding site" evidence="12">
    <location>
        <position position="255"/>
    </location>
    <ligand>
        <name>substrate</name>
    </ligand>
</feature>
<dbReference type="Proteomes" id="UP001431429">
    <property type="component" value="Unassembled WGS sequence"/>
</dbReference>
<comment type="similarity">
    <text evidence="1">Belongs to the carbohydrate kinase pfkB family.</text>
</comment>
<evidence type="ECO:0000256" key="12">
    <source>
        <dbReference type="HAMAP-Rule" id="MF_01987"/>
    </source>
</evidence>
<dbReference type="Gene3D" id="3.40.1190.20">
    <property type="match status" value="1"/>
</dbReference>
<keyword evidence="7 12" id="KW-0418">Kinase</keyword>
<feature type="binding site" evidence="12">
    <location>
        <begin position="222"/>
        <end position="227"/>
    </location>
    <ligand>
        <name>ATP</name>
        <dbReference type="ChEBI" id="CHEBI:30616"/>
    </ligand>
</feature>
<keyword evidence="9 12" id="KW-0460">Magnesium</keyword>
<feature type="binding site" evidence="12">
    <location>
        <begin position="254"/>
        <end position="255"/>
    </location>
    <ligand>
        <name>ATP</name>
        <dbReference type="ChEBI" id="CHEBI:30616"/>
    </ligand>
</feature>
<comment type="caution">
    <text evidence="12">Lacks conserved residue(s) required for the propagation of feature annotation.</text>
</comment>
<comment type="cofactor">
    <cofactor evidence="12">
        <name>Mg(2+)</name>
        <dbReference type="ChEBI" id="CHEBI:18420"/>
    </cofactor>
    <text evidence="12">Requires a divalent cation, most likely magnesium in vivo, as an electrophilic catalyst to aid phosphoryl group transfer. It is the chelate of the metal and the nucleotide that is the actual substrate.</text>
</comment>
<keyword evidence="8 12" id="KW-0067">ATP-binding</keyword>
<dbReference type="InterPro" id="IPR029056">
    <property type="entry name" value="Ribokinase-like"/>
</dbReference>
<dbReference type="PRINTS" id="PR00990">
    <property type="entry name" value="RIBOKINASE"/>
</dbReference>
<gene>
    <name evidence="12" type="primary">rbsK</name>
    <name evidence="14" type="ORF">NBG84_15850</name>
</gene>
<comment type="catalytic activity">
    <reaction evidence="12">
        <text>D-ribose + ATP = D-ribose 5-phosphate + ADP + H(+)</text>
        <dbReference type="Rhea" id="RHEA:13697"/>
        <dbReference type="ChEBI" id="CHEBI:15378"/>
        <dbReference type="ChEBI" id="CHEBI:30616"/>
        <dbReference type="ChEBI" id="CHEBI:47013"/>
        <dbReference type="ChEBI" id="CHEBI:78346"/>
        <dbReference type="ChEBI" id="CHEBI:456216"/>
        <dbReference type="EC" id="2.7.1.15"/>
    </reaction>
</comment>
<evidence type="ECO:0000256" key="6">
    <source>
        <dbReference type="ARBA" id="ARBA00022741"/>
    </source>
</evidence>
<dbReference type="PROSITE" id="PS00584">
    <property type="entry name" value="PFKB_KINASES_2"/>
    <property type="match status" value="1"/>
</dbReference>
<comment type="caution">
    <text evidence="14">The sequence shown here is derived from an EMBL/GenBank/DDBJ whole genome shotgun (WGS) entry which is preliminary data.</text>
</comment>
<evidence type="ECO:0000256" key="8">
    <source>
        <dbReference type="ARBA" id="ARBA00022840"/>
    </source>
</evidence>
<accession>A0ABT0UMA9</accession>
<comment type="subunit">
    <text evidence="12">Homodimer.</text>
</comment>
<feature type="domain" description="Carbohydrate kinase PfkB" evidence="13">
    <location>
        <begin position="12"/>
        <end position="295"/>
    </location>
</feature>
<keyword evidence="5 12" id="KW-0479">Metal-binding</keyword>
<dbReference type="InterPro" id="IPR002139">
    <property type="entry name" value="Ribo/fructo_kinase"/>
</dbReference>
<keyword evidence="6 12" id="KW-0547">Nucleotide-binding</keyword>
<evidence type="ECO:0000256" key="11">
    <source>
        <dbReference type="ARBA" id="ARBA00023277"/>
    </source>
</evidence>
<dbReference type="RefSeq" id="WP_250920089.1">
    <property type="nucleotide sequence ID" value="NZ_JAMQAW010000012.1"/>
</dbReference>
<keyword evidence="10 12" id="KW-0630">Potassium</keyword>
<dbReference type="HAMAP" id="MF_01987">
    <property type="entry name" value="Ribokinase"/>
    <property type="match status" value="1"/>
</dbReference>
<feature type="binding site" evidence="12">
    <location>
        <position position="147"/>
    </location>
    <ligand>
        <name>substrate</name>
    </ligand>
</feature>
<feature type="binding site" evidence="12">
    <location>
        <position position="285"/>
    </location>
    <ligand>
        <name>K(+)</name>
        <dbReference type="ChEBI" id="CHEBI:29103"/>
    </ligand>
</feature>
<dbReference type="SUPFAM" id="SSF53613">
    <property type="entry name" value="Ribokinase-like"/>
    <property type="match status" value="1"/>
</dbReference>
<dbReference type="CDD" id="cd01174">
    <property type="entry name" value="ribokinase"/>
    <property type="match status" value="1"/>
</dbReference>
<evidence type="ECO:0000256" key="2">
    <source>
        <dbReference type="ARBA" id="ARBA00012035"/>
    </source>
</evidence>
<keyword evidence="11 12" id="KW-0119">Carbohydrate metabolism</keyword>
<proteinExistence type="inferred from homology"/>
<comment type="subcellular location">
    <subcellularLocation>
        <location evidence="12">Cytoplasm</location>
    </subcellularLocation>
</comment>
<feature type="binding site" evidence="12">
    <location>
        <begin position="47"/>
        <end position="51"/>
    </location>
    <ligand>
        <name>substrate</name>
    </ligand>
</feature>
<protein>
    <recommendedName>
        <fullName evidence="3 12">Ribokinase</fullName>
        <shortName evidence="12">RK</shortName>
        <ecNumber evidence="2 12">2.7.1.15</ecNumber>
    </recommendedName>
</protein>
<name>A0ABT0UMA9_9ACTN</name>
<evidence type="ECO:0000256" key="3">
    <source>
        <dbReference type="ARBA" id="ARBA00016943"/>
    </source>
</evidence>
<evidence type="ECO:0000256" key="10">
    <source>
        <dbReference type="ARBA" id="ARBA00022958"/>
    </source>
</evidence>
<dbReference type="Pfam" id="PF00294">
    <property type="entry name" value="PfkB"/>
    <property type="match status" value="1"/>
</dbReference>
<evidence type="ECO:0000256" key="1">
    <source>
        <dbReference type="ARBA" id="ARBA00005380"/>
    </source>
</evidence>
<dbReference type="EMBL" id="JAMQAW010000012">
    <property type="protein sequence ID" value="MCM2389743.1"/>
    <property type="molecule type" value="Genomic_DNA"/>
</dbReference>
<feature type="binding site" evidence="12">
    <location>
        <begin position="19"/>
        <end position="21"/>
    </location>
    <ligand>
        <name>substrate</name>
    </ligand>
</feature>
<evidence type="ECO:0000256" key="7">
    <source>
        <dbReference type="ARBA" id="ARBA00022777"/>
    </source>
</evidence>
<keyword evidence="12" id="KW-0963">Cytoplasm</keyword>
<feature type="binding site" evidence="12">
    <location>
        <position position="249"/>
    </location>
    <ligand>
        <name>K(+)</name>
        <dbReference type="ChEBI" id="CHEBI:29103"/>
    </ligand>
</feature>
<organism evidence="14 15">
    <name type="scientific">Streptomyces albipurpureus</name>
    <dbReference type="NCBI Taxonomy" id="2897419"/>
    <lineage>
        <taxon>Bacteria</taxon>
        <taxon>Bacillati</taxon>
        <taxon>Actinomycetota</taxon>
        <taxon>Actinomycetes</taxon>
        <taxon>Kitasatosporales</taxon>
        <taxon>Streptomycetaceae</taxon>
        <taxon>Streptomyces</taxon>
    </lineage>
</organism>
<evidence type="ECO:0000256" key="5">
    <source>
        <dbReference type="ARBA" id="ARBA00022723"/>
    </source>
</evidence>
<comment type="activity regulation">
    <text evidence="12">Activated by a monovalent cation that binds near, but not in, the active site. The most likely occupant of the site in vivo is potassium. Ion binding induces a conformational change that may alter substrate affinity.</text>
</comment>
<feature type="binding site" evidence="12">
    <location>
        <position position="288"/>
    </location>
    <ligand>
        <name>K(+)</name>
        <dbReference type="ChEBI" id="CHEBI:29103"/>
    </ligand>
</feature>
<dbReference type="EC" id="2.7.1.15" evidence="2 12"/>
<dbReference type="PANTHER" id="PTHR10584">
    <property type="entry name" value="SUGAR KINASE"/>
    <property type="match status" value="1"/>
</dbReference>
<feature type="binding site" evidence="12">
    <location>
        <position position="190"/>
    </location>
    <ligand>
        <name>ATP</name>
        <dbReference type="ChEBI" id="CHEBI:30616"/>
    </ligand>
</feature>